<dbReference type="InterPro" id="IPR007536">
    <property type="entry name" value="16SrRNA_methylTrfase_J"/>
</dbReference>
<dbReference type="GO" id="GO:0008990">
    <property type="term" value="F:rRNA (guanine-N2-)-methyltransferase activity"/>
    <property type="evidence" value="ECO:0007669"/>
    <property type="project" value="InterPro"/>
</dbReference>
<proteinExistence type="predicted"/>
<dbReference type="STRING" id="1123323.SAMN05216245_10232"/>
<protein>
    <submittedName>
        <fullName evidence="1">Putative SAM-dependent methyltransferase</fullName>
    </submittedName>
</protein>
<reference evidence="1 2" key="1">
    <citation type="submission" date="2016-10" db="EMBL/GenBank/DDBJ databases">
        <authorList>
            <person name="de Groot N.N."/>
        </authorList>
    </citation>
    <scope>NUCLEOTIDE SEQUENCE [LARGE SCALE GENOMIC DNA]</scope>
    <source>
        <strain evidence="1 2">DSM 9236</strain>
    </source>
</reference>
<dbReference type="AlphaFoldDB" id="A0A1I1Y4U8"/>
<dbReference type="SUPFAM" id="SSF53335">
    <property type="entry name" value="S-adenosyl-L-methionine-dependent methyltransferases"/>
    <property type="match status" value="1"/>
</dbReference>
<dbReference type="OrthoDB" id="1653798at2"/>
<gene>
    <name evidence="1" type="ORF">SAMN05216245_10232</name>
</gene>
<keyword evidence="1" id="KW-0489">Methyltransferase</keyword>
<dbReference type="InterPro" id="IPR029063">
    <property type="entry name" value="SAM-dependent_MTases_sf"/>
</dbReference>
<dbReference type="Proteomes" id="UP000198896">
    <property type="component" value="Unassembled WGS sequence"/>
</dbReference>
<dbReference type="Gene3D" id="3.40.50.150">
    <property type="entry name" value="Vaccinia Virus protein VP39"/>
    <property type="match status" value="1"/>
</dbReference>
<dbReference type="EMBL" id="FONL01000002">
    <property type="protein sequence ID" value="SFE14581.1"/>
    <property type="molecule type" value="Genomic_DNA"/>
</dbReference>
<accession>A0A1I1Y4U8</accession>
<evidence type="ECO:0000313" key="2">
    <source>
        <dbReference type="Proteomes" id="UP000198896"/>
    </source>
</evidence>
<sequence>MQEIRFAVTSNKNDNRELIEQAKTWARQLQVPYVERYDNGSLDAMLSDHRLDALLIAGKNGPQLYSREGMMLYHPGLGKVRWQRVVQRKENDNFLTAMDLSPGQRVLDCTVGLAADALLASHAVGETGKVVGLEASLPLWFLSSRGIMLYKSKLAELVQDLQRIEIIHAEASAFLKTLPENSFDAVYFDPMFRQPVRKSSEMVPLRPLAFSEPLTLEMVELALHVAPRVVIKERSVDILQEYGCTEFVGTKYSAVRFGIRKRQ</sequence>
<evidence type="ECO:0000313" key="1">
    <source>
        <dbReference type="EMBL" id="SFE14581.1"/>
    </source>
</evidence>
<dbReference type="PANTHER" id="PTHR36112:SF1">
    <property type="entry name" value="RIBOSOMAL RNA SMALL SUBUNIT METHYLTRANSFERASE J"/>
    <property type="match status" value="1"/>
</dbReference>
<name>A0A1I1Y4U8_9FIRM</name>
<dbReference type="Pfam" id="PF04445">
    <property type="entry name" value="SAM_MT"/>
    <property type="match status" value="1"/>
</dbReference>
<dbReference type="PANTHER" id="PTHR36112">
    <property type="entry name" value="RIBOSOMAL RNA SMALL SUBUNIT METHYLTRANSFERASE J"/>
    <property type="match status" value="1"/>
</dbReference>
<organism evidence="1 2">
    <name type="scientific">Succiniclasticum ruminis DSM 9236</name>
    <dbReference type="NCBI Taxonomy" id="1123323"/>
    <lineage>
        <taxon>Bacteria</taxon>
        <taxon>Bacillati</taxon>
        <taxon>Bacillota</taxon>
        <taxon>Negativicutes</taxon>
        <taxon>Acidaminococcales</taxon>
        <taxon>Acidaminococcaceae</taxon>
        <taxon>Succiniclasticum</taxon>
    </lineage>
</organism>
<dbReference type="CDD" id="cd02440">
    <property type="entry name" value="AdoMet_MTases"/>
    <property type="match status" value="1"/>
</dbReference>
<keyword evidence="1" id="KW-0808">Transferase</keyword>
<dbReference type="RefSeq" id="WP_093912622.1">
    <property type="nucleotide sequence ID" value="NZ_FONL01000002.1"/>
</dbReference>
<keyword evidence="2" id="KW-1185">Reference proteome</keyword>